<evidence type="ECO:0000313" key="2">
    <source>
        <dbReference type="EMBL" id="PWQ95197.1"/>
    </source>
</evidence>
<protein>
    <recommendedName>
        <fullName evidence="4">DUF4013 domain-containing protein</fullName>
    </recommendedName>
</protein>
<feature type="transmembrane region" description="Helical" evidence="1">
    <location>
        <begin position="60"/>
        <end position="82"/>
    </location>
</feature>
<dbReference type="EMBL" id="QGKL01000035">
    <property type="protein sequence ID" value="PWQ95197.1"/>
    <property type="molecule type" value="Genomic_DNA"/>
</dbReference>
<feature type="transmembrane region" description="Helical" evidence="1">
    <location>
        <begin position="103"/>
        <end position="119"/>
    </location>
</feature>
<evidence type="ECO:0000256" key="1">
    <source>
        <dbReference type="SAM" id="Phobius"/>
    </source>
</evidence>
<feature type="transmembrane region" description="Helical" evidence="1">
    <location>
        <begin position="165"/>
        <end position="186"/>
    </location>
</feature>
<keyword evidence="1" id="KW-0812">Transmembrane</keyword>
<keyword evidence="1" id="KW-0472">Membrane</keyword>
<keyword evidence="3" id="KW-1185">Reference proteome</keyword>
<dbReference type="OrthoDB" id="6366276at2"/>
<feature type="transmembrane region" description="Helical" evidence="1">
    <location>
        <begin position="192"/>
        <end position="215"/>
    </location>
</feature>
<sequence length="231" mass="25974">MLKQSLLDTWNFFKNHAHTLFLIVLPIVIPLQIALAMIFSDPPTSPAGAETVSPEQFAYIFKRIFVEFLFAPVYRIAVIVYLSSVIDGNPLSRMSCWKLGLKYWVPYLALSLIVGFIVSTGMMFLILPGIFFAVRLAFAEFDLLFNNSSPLKAMKTSFAQTAPHFGVILRGYLIIFSVLFMPYYLLSGLVPHAVASVLSILFSVTLYIVMTVFAYRVYDLTKSGQESEPKV</sequence>
<accession>A0A317CA04</accession>
<proteinExistence type="predicted"/>
<dbReference type="Proteomes" id="UP000245506">
    <property type="component" value="Unassembled WGS sequence"/>
</dbReference>
<evidence type="ECO:0000313" key="3">
    <source>
        <dbReference type="Proteomes" id="UP000245506"/>
    </source>
</evidence>
<dbReference type="AlphaFoldDB" id="A0A317CA04"/>
<name>A0A317CA04_9GAMM</name>
<reference evidence="2 3" key="1">
    <citation type="submission" date="2018-05" db="EMBL/GenBank/DDBJ databases">
        <title>Leucothrix arctica sp. nov., isolated from Arctic seawater.</title>
        <authorList>
            <person name="Choi A."/>
            <person name="Baek K."/>
        </authorList>
    </citation>
    <scope>NUCLEOTIDE SEQUENCE [LARGE SCALE GENOMIC DNA]</scope>
    <source>
        <strain evidence="2 3">IMCC9719</strain>
    </source>
</reference>
<gene>
    <name evidence="2" type="ORF">DKT75_12675</name>
</gene>
<organism evidence="2 3">
    <name type="scientific">Leucothrix arctica</name>
    <dbReference type="NCBI Taxonomy" id="1481894"/>
    <lineage>
        <taxon>Bacteria</taxon>
        <taxon>Pseudomonadati</taxon>
        <taxon>Pseudomonadota</taxon>
        <taxon>Gammaproteobacteria</taxon>
        <taxon>Thiotrichales</taxon>
        <taxon>Thiotrichaceae</taxon>
        <taxon>Leucothrix</taxon>
    </lineage>
</organism>
<dbReference type="RefSeq" id="WP_109823809.1">
    <property type="nucleotide sequence ID" value="NZ_QGKL01000035.1"/>
</dbReference>
<feature type="transmembrane region" description="Helical" evidence="1">
    <location>
        <begin position="125"/>
        <end position="145"/>
    </location>
</feature>
<keyword evidence="1" id="KW-1133">Transmembrane helix</keyword>
<comment type="caution">
    <text evidence="2">The sequence shown here is derived from an EMBL/GenBank/DDBJ whole genome shotgun (WGS) entry which is preliminary data.</text>
</comment>
<feature type="transmembrane region" description="Helical" evidence="1">
    <location>
        <begin position="20"/>
        <end position="40"/>
    </location>
</feature>
<evidence type="ECO:0008006" key="4">
    <source>
        <dbReference type="Google" id="ProtNLM"/>
    </source>
</evidence>